<feature type="domain" description="Disease resistance R13L4/SHOC-2-like LRR" evidence="2">
    <location>
        <begin position="1"/>
        <end position="77"/>
    </location>
</feature>
<reference evidence="3 4" key="1">
    <citation type="submission" date="2016-09" db="EMBL/GenBank/DDBJ databases">
        <title>The draft genome of Dichanthelium oligosanthes: A C3 panicoid grass species.</title>
        <authorList>
            <person name="Studer A.J."/>
            <person name="Schnable J.C."/>
            <person name="Brutnell T.P."/>
        </authorList>
    </citation>
    <scope>NUCLEOTIDE SEQUENCE [LARGE SCALE GENOMIC DNA]</scope>
    <source>
        <strain evidence="4">cv. Kellogg 1175</strain>
        <tissue evidence="3">Leaf</tissue>
    </source>
</reference>
<evidence type="ECO:0000313" key="3">
    <source>
        <dbReference type="EMBL" id="OEL24476.1"/>
    </source>
</evidence>
<dbReference type="AlphaFoldDB" id="A0A1E5VH76"/>
<keyword evidence="4" id="KW-1185">Reference proteome</keyword>
<evidence type="ECO:0000259" key="2">
    <source>
        <dbReference type="Pfam" id="PF23598"/>
    </source>
</evidence>
<keyword evidence="1" id="KW-0677">Repeat</keyword>
<dbReference type="InterPro" id="IPR055414">
    <property type="entry name" value="LRR_R13L4/SHOC2-like"/>
</dbReference>
<gene>
    <name evidence="3" type="ORF">BAE44_0014505</name>
</gene>
<dbReference type="OrthoDB" id="693179at2759"/>
<comment type="caution">
    <text evidence="3">The sequence shown here is derived from an EMBL/GenBank/DDBJ whole genome shotgun (WGS) entry which is preliminary data.</text>
</comment>
<dbReference type="EMBL" id="LWDX02039614">
    <property type="protein sequence ID" value="OEL24476.1"/>
    <property type="molecule type" value="Genomic_DNA"/>
</dbReference>
<accession>A0A1E5VH76</accession>
<dbReference type="Proteomes" id="UP000095767">
    <property type="component" value="Unassembled WGS sequence"/>
</dbReference>
<evidence type="ECO:0000313" key="4">
    <source>
        <dbReference type="Proteomes" id="UP000095767"/>
    </source>
</evidence>
<protein>
    <recommendedName>
        <fullName evidence="2">Disease resistance R13L4/SHOC-2-like LRR domain-containing protein</fullName>
    </recommendedName>
</protein>
<evidence type="ECO:0000256" key="1">
    <source>
        <dbReference type="ARBA" id="ARBA00022737"/>
    </source>
</evidence>
<name>A0A1E5VH76_9POAL</name>
<proteinExistence type="predicted"/>
<sequence>MFPPGAMPRLEAFEFSIQLKDFSGGEFALDDLALGHLPSLQSVVVHLLDKWDVSKKIVRKVEEKLSHEADVHPNHPLLSTYYF</sequence>
<dbReference type="Pfam" id="PF23598">
    <property type="entry name" value="LRR_14"/>
    <property type="match status" value="1"/>
</dbReference>
<organism evidence="3 4">
    <name type="scientific">Dichanthelium oligosanthes</name>
    <dbReference type="NCBI Taxonomy" id="888268"/>
    <lineage>
        <taxon>Eukaryota</taxon>
        <taxon>Viridiplantae</taxon>
        <taxon>Streptophyta</taxon>
        <taxon>Embryophyta</taxon>
        <taxon>Tracheophyta</taxon>
        <taxon>Spermatophyta</taxon>
        <taxon>Magnoliopsida</taxon>
        <taxon>Liliopsida</taxon>
        <taxon>Poales</taxon>
        <taxon>Poaceae</taxon>
        <taxon>PACMAD clade</taxon>
        <taxon>Panicoideae</taxon>
        <taxon>Panicodae</taxon>
        <taxon>Paniceae</taxon>
        <taxon>Dichantheliinae</taxon>
        <taxon>Dichanthelium</taxon>
    </lineage>
</organism>